<feature type="transmembrane region" description="Helical" evidence="1">
    <location>
        <begin position="45"/>
        <end position="63"/>
    </location>
</feature>
<keyword evidence="1" id="KW-1133">Transmembrane helix</keyword>
<proteinExistence type="predicted"/>
<comment type="caution">
    <text evidence="2">The sequence shown here is derived from an EMBL/GenBank/DDBJ whole genome shotgun (WGS) entry which is preliminary data.</text>
</comment>
<accession>A0ABT7V1P6</accession>
<protein>
    <submittedName>
        <fullName evidence="2">Uncharacterized protein</fullName>
    </submittedName>
</protein>
<dbReference type="RefSeq" id="WP_289510628.1">
    <property type="nucleotide sequence ID" value="NZ_JAUDEA010000002.1"/>
</dbReference>
<sequence>MLDHFLKDESTEMRLARSVVQGLVSVLIVALPLVLGGVIEDATWASIATAAIMCVLSPLMAMLRTGDPEDGTVDATGGDAE</sequence>
<organism evidence="2 3">
    <name type="scientific">Thermophilibacter provencensis</name>
    <dbReference type="NCBI Taxonomy" id="1852386"/>
    <lineage>
        <taxon>Bacteria</taxon>
        <taxon>Bacillati</taxon>
        <taxon>Actinomycetota</taxon>
        <taxon>Coriobacteriia</taxon>
        <taxon>Coriobacteriales</taxon>
        <taxon>Atopobiaceae</taxon>
        <taxon>Thermophilibacter</taxon>
    </lineage>
</organism>
<reference evidence="2" key="2">
    <citation type="submission" date="2023-06" db="EMBL/GenBank/DDBJ databases">
        <authorList>
            <person name="Zeman M."/>
            <person name="Kubasova T."/>
            <person name="Jahodarova E."/>
            <person name="Nykrynova M."/>
            <person name="Rychlik I."/>
        </authorList>
    </citation>
    <scope>NUCLEOTIDE SEQUENCE</scope>
    <source>
        <strain evidence="2">153_Feed</strain>
    </source>
</reference>
<gene>
    <name evidence="2" type="ORF">QUW25_02365</name>
</gene>
<keyword evidence="3" id="KW-1185">Reference proteome</keyword>
<evidence type="ECO:0000256" key="1">
    <source>
        <dbReference type="SAM" id="Phobius"/>
    </source>
</evidence>
<dbReference type="Proteomes" id="UP001529256">
    <property type="component" value="Unassembled WGS sequence"/>
</dbReference>
<keyword evidence="1" id="KW-0472">Membrane</keyword>
<evidence type="ECO:0000313" key="3">
    <source>
        <dbReference type="Proteomes" id="UP001529256"/>
    </source>
</evidence>
<name>A0ABT7V1P6_9ACTN</name>
<evidence type="ECO:0000313" key="2">
    <source>
        <dbReference type="EMBL" id="MDM8270532.1"/>
    </source>
</evidence>
<dbReference type="EMBL" id="JAUDEA010000002">
    <property type="protein sequence ID" value="MDM8270532.1"/>
    <property type="molecule type" value="Genomic_DNA"/>
</dbReference>
<reference evidence="2" key="1">
    <citation type="submission" date="2023-06" db="EMBL/GenBank/DDBJ databases">
        <title>Identification and characterization of horizontal gene transfer across gut microbiota members of farm animals based on homology search.</title>
        <authorList>
            <person name="Schwarzerova J."/>
            <person name="Nykrynova M."/>
            <person name="Jureckova K."/>
            <person name="Cejkova D."/>
            <person name="Rychlik I."/>
        </authorList>
    </citation>
    <scope>NUCLEOTIDE SEQUENCE</scope>
    <source>
        <strain evidence="2">153_Feed</strain>
    </source>
</reference>
<feature type="transmembrane region" description="Helical" evidence="1">
    <location>
        <begin position="20"/>
        <end position="39"/>
    </location>
</feature>
<keyword evidence="1" id="KW-0812">Transmembrane</keyword>